<proteinExistence type="predicted"/>
<sequence length="205" mass="23006">MPETTPGVGLSQGHIGQGNKSERTPVYPMGVRAYLEGVDVVVARCSFFSVMIKGNEETLLPFISRPWRLWWPKRLMGPSGDIAGRAVFRWEWCRSWYGGREPFYGAVFLISPLPASFRFFFVGHHFLANRSDLHWLSSVSITGDRYSSMTPLKASRCSSNAGHSSSVCWAESNFAPHFAHSAVVSAPIWCRYIPKHPYPMSTCAK</sequence>
<reference evidence="2" key="1">
    <citation type="submission" date="2021-10" db="EMBL/GenBank/DDBJ databases">
        <title>Melipona bicolor Genome sequencing and assembly.</title>
        <authorList>
            <person name="Araujo N.S."/>
            <person name="Arias M.C."/>
        </authorList>
    </citation>
    <scope>NUCLEOTIDE SEQUENCE</scope>
    <source>
        <strain evidence="2">USP_2M_L1-L4_2017</strain>
        <tissue evidence="2">Whole body</tissue>
    </source>
</reference>
<dbReference type="Proteomes" id="UP001177670">
    <property type="component" value="Unassembled WGS sequence"/>
</dbReference>
<evidence type="ECO:0000313" key="3">
    <source>
        <dbReference type="Proteomes" id="UP001177670"/>
    </source>
</evidence>
<evidence type="ECO:0000256" key="1">
    <source>
        <dbReference type="SAM" id="MobiDB-lite"/>
    </source>
</evidence>
<dbReference type="AlphaFoldDB" id="A0AA40KLD3"/>
<comment type="caution">
    <text evidence="2">The sequence shown here is derived from an EMBL/GenBank/DDBJ whole genome shotgun (WGS) entry which is preliminary data.</text>
</comment>
<accession>A0AA40KLD3</accession>
<feature type="region of interest" description="Disordered" evidence="1">
    <location>
        <begin position="1"/>
        <end position="22"/>
    </location>
</feature>
<gene>
    <name evidence="2" type="ORF">K0M31_006773</name>
</gene>
<organism evidence="2 3">
    <name type="scientific">Melipona bicolor</name>
    <dbReference type="NCBI Taxonomy" id="60889"/>
    <lineage>
        <taxon>Eukaryota</taxon>
        <taxon>Metazoa</taxon>
        <taxon>Ecdysozoa</taxon>
        <taxon>Arthropoda</taxon>
        <taxon>Hexapoda</taxon>
        <taxon>Insecta</taxon>
        <taxon>Pterygota</taxon>
        <taxon>Neoptera</taxon>
        <taxon>Endopterygota</taxon>
        <taxon>Hymenoptera</taxon>
        <taxon>Apocrita</taxon>
        <taxon>Aculeata</taxon>
        <taxon>Apoidea</taxon>
        <taxon>Anthophila</taxon>
        <taxon>Apidae</taxon>
        <taxon>Melipona</taxon>
    </lineage>
</organism>
<evidence type="ECO:0000313" key="2">
    <source>
        <dbReference type="EMBL" id="KAK1124413.1"/>
    </source>
</evidence>
<dbReference type="EMBL" id="JAHYIQ010000018">
    <property type="protein sequence ID" value="KAK1124413.1"/>
    <property type="molecule type" value="Genomic_DNA"/>
</dbReference>
<keyword evidence="3" id="KW-1185">Reference proteome</keyword>
<protein>
    <submittedName>
        <fullName evidence="2">Uncharacterized protein</fullName>
    </submittedName>
</protein>
<name>A0AA40KLD3_9HYME</name>